<dbReference type="Gene3D" id="3.40.1170.60">
    <property type="match status" value="1"/>
</dbReference>
<dbReference type="RefSeq" id="WP_089938694.1">
    <property type="nucleotide sequence ID" value="NZ_CAKOEX010000004.1"/>
</dbReference>
<dbReference type="EMBL" id="QEKT01000005">
    <property type="protein sequence ID" value="PVY84206.1"/>
    <property type="molecule type" value="Genomic_DNA"/>
</dbReference>
<evidence type="ECO:0000259" key="16">
    <source>
        <dbReference type="PROSITE" id="PS50173"/>
    </source>
</evidence>
<comment type="cofactor">
    <cofactor evidence="15">
        <name>Mg(2+)</name>
        <dbReference type="ChEBI" id="CHEBI:18420"/>
    </cofactor>
    <text evidence="15">Binds 2 magnesium ions per subunit.</text>
</comment>
<evidence type="ECO:0000256" key="7">
    <source>
        <dbReference type="ARBA" id="ARBA00022705"/>
    </source>
</evidence>
<dbReference type="InterPro" id="IPR043128">
    <property type="entry name" value="Rev_trsase/Diguanyl_cyclase"/>
</dbReference>
<feature type="active site" evidence="15">
    <location>
        <position position="116"/>
    </location>
</feature>
<dbReference type="SUPFAM" id="SSF56672">
    <property type="entry name" value="DNA/RNA polymerases"/>
    <property type="match status" value="1"/>
</dbReference>
<sequence>MGEFLTTSDSRKILHVDLDAFYAQIEMRDNPRLKKIPLIVGRDPQQSHGHGVVATANYLARQLGVHSAMSTVEAKRLAPQAVFLSPDFDKYRQNSRQIHAIFHAYTHKVETVALDEAYLDLTDHALSGATLAAKIRHDILKETKLTSSIGISYNKLLAKLGSEYNKPNGVTLIDHQDAQSFMDCLPIENFRGVGKQTLSKLLAMNIHNGLDLRQLSQDQLRANFGKMGEHLYWQARGVHFGQVDWQRQRQSIGKEETFDRPLRTRAEVSIEFQSLAKRVVDNMQAKKMVGRTLNIKMRADSYQTITRAITLSEPWQLDVSNLARRAQEIFDSSFENDFSIRLLGLTFSNLQSNLYVNLSLFDD</sequence>
<dbReference type="PANTHER" id="PTHR11076">
    <property type="entry name" value="DNA REPAIR POLYMERASE UMUC / TRANSFERASE FAMILY MEMBER"/>
    <property type="match status" value="1"/>
</dbReference>
<evidence type="ECO:0000256" key="8">
    <source>
        <dbReference type="ARBA" id="ARBA00022723"/>
    </source>
</evidence>
<comment type="caution">
    <text evidence="17">The sequence shown here is derived from an EMBL/GenBank/DDBJ whole genome shotgun (WGS) entry which is preliminary data.</text>
</comment>
<evidence type="ECO:0000256" key="4">
    <source>
        <dbReference type="ARBA" id="ARBA00022490"/>
    </source>
</evidence>
<protein>
    <recommendedName>
        <fullName evidence="15">DNA polymerase IV</fullName>
        <shortName evidence="15">Pol IV</shortName>
        <ecNumber evidence="15">2.7.7.7</ecNumber>
    </recommendedName>
</protein>
<dbReference type="InterPro" id="IPR053848">
    <property type="entry name" value="IMS_HHH_1"/>
</dbReference>
<keyword evidence="8 15" id="KW-0479">Metal-binding</keyword>
<dbReference type="InterPro" id="IPR043502">
    <property type="entry name" value="DNA/RNA_pol_sf"/>
</dbReference>
<evidence type="ECO:0000313" key="18">
    <source>
        <dbReference type="Proteomes" id="UP000245433"/>
    </source>
</evidence>
<accession>A0A2U1D943</accession>
<comment type="catalytic activity">
    <reaction evidence="14 15">
        <text>DNA(n) + a 2'-deoxyribonucleoside 5'-triphosphate = DNA(n+1) + diphosphate</text>
        <dbReference type="Rhea" id="RHEA:22508"/>
        <dbReference type="Rhea" id="RHEA-COMP:17339"/>
        <dbReference type="Rhea" id="RHEA-COMP:17340"/>
        <dbReference type="ChEBI" id="CHEBI:33019"/>
        <dbReference type="ChEBI" id="CHEBI:61560"/>
        <dbReference type="ChEBI" id="CHEBI:173112"/>
        <dbReference type="EC" id="2.7.7.7"/>
    </reaction>
</comment>
<keyword evidence="5 15" id="KW-0808">Transferase</keyword>
<keyword evidence="7 15" id="KW-0235">DNA replication</keyword>
<keyword evidence="11 15" id="KW-0239">DNA-directed DNA polymerase</keyword>
<proteinExistence type="inferred from homology"/>
<dbReference type="GO" id="GO:0003684">
    <property type="term" value="F:damaged DNA binding"/>
    <property type="evidence" value="ECO:0007669"/>
    <property type="project" value="InterPro"/>
</dbReference>
<dbReference type="GO" id="GO:0009432">
    <property type="term" value="P:SOS response"/>
    <property type="evidence" value="ECO:0007669"/>
    <property type="project" value="TreeGrafter"/>
</dbReference>
<organism evidence="17 18">
    <name type="scientific">Convivina intestini</name>
    <dbReference type="NCBI Taxonomy" id="1505726"/>
    <lineage>
        <taxon>Bacteria</taxon>
        <taxon>Bacillati</taxon>
        <taxon>Bacillota</taxon>
        <taxon>Bacilli</taxon>
        <taxon>Lactobacillales</taxon>
        <taxon>Lactobacillaceae</taxon>
        <taxon>Convivina</taxon>
    </lineage>
</organism>
<comment type="subunit">
    <text evidence="15">Monomer.</text>
</comment>
<evidence type="ECO:0000256" key="15">
    <source>
        <dbReference type="HAMAP-Rule" id="MF_01113"/>
    </source>
</evidence>
<evidence type="ECO:0000256" key="9">
    <source>
        <dbReference type="ARBA" id="ARBA00022763"/>
    </source>
</evidence>
<dbReference type="InterPro" id="IPR001126">
    <property type="entry name" value="UmuC"/>
</dbReference>
<dbReference type="GO" id="GO:0042276">
    <property type="term" value="P:error-prone translesion synthesis"/>
    <property type="evidence" value="ECO:0007669"/>
    <property type="project" value="TreeGrafter"/>
</dbReference>
<comment type="similarity">
    <text evidence="2 15">Belongs to the DNA polymerase type-Y family.</text>
</comment>
<evidence type="ECO:0000256" key="6">
    <source>
        <dbReference type="ARBA" id="ARBA00022695"/>
    </source>
</evidence>
<dbReference type="NCBIfam" id="NF002677">
    <property type="entry name" value="PRK02406.1"/>
    <property type="match status" value="1"/>
</dbReference>
<dbReference type="OrthoDB" id="9808813at2"/>
<evidence type="ECO:0000256" key="13">
    <source>
        <dbReference type="ARBA" id="ARBA00023204"/>
    </source>
</evidence>
<comment type="subcellular location">
    <subcellularLocation>
        <location evidence="1 15">Cytoplasm</location>
    </subcellularLocation>
</comment>
<gene>
    <name evidence="15" type="primary">dinB</name>
    <name evidence="17" type="ORF">C7384_10584</name>
</gene>
<dbReference type="Pfam" id="PF21999">
    <property type="entry name" value="IMS_HHH_1"/>
    <property type="match status" value="1"/>
</dbReference>
<evidence type="ECO:0000256" key="2">
    <source>
        <dbReference type="ARBA" id="ARBA00010945"/>
    </source>
</evidence>
<dbReference type="InterPro" id="IPR022880">
    <property type="entry name" value="DNApol_IV"/>
</dbReference>
<dbReference type="PANTHER" id="PTHR11076:SF33">
    <property type="entry name" value="DNA POLYMERASE KAPPA"/>
    <property type="match status" value="1"/>
</dbReference>
<dbReference type="InterPro" id="IPR017961">
    <property type="entry name" value="DNA_pol_Y-fam_little_finger"/>
</dbReference>
<dbReference type="Gene3D" id="3.30.1490.100">
    <property type="entry name" value="DNA polymerase, Y-family, little finger domain"/>
    <property type="match status" value="1"/>
</dbReference>
<dbReference type="GO" id="GO:0005829">
    <property type="term" value="C:cytosol"/>
    <property type="evidence" value="ECO:0007669"/>
    <property type="project" value="TreeGrafter"/>
</dbReference>
<reference evidence="17 18" key="1">
    <citation type="submission" date="2018-04" db="EMBL/GenBank/DDBJ databases">
        <title>Genomic Encyclopedia of Type Strains, Phase IV (KMG-IV): sequencing the most valuable type-strain genomes for metagenomic binning, comparative biology and taxonomic classification.</title>
        <authorList>
            <person name="Goeker M."/>
        </authorList>
    </citation>
    <scope>NUCLEOTIDE SEQUENCE [LARGE SCALE GENOMIC DNA]</scope>
    <source>
        <strain evidence="17 18">DSM 28795</strain>
    </source>
</reference>
<evidence type="ECO:0000256" key="11">
    <source>
        <dbReference type="ARBA" id="ARBA00022932"/>
    </source>
</evidence>
<evidence type="ECO:0000313" key="17">
    <source>
        <dbReference type="EMBL" id="PVY84206.1"/>
    </source>
</evidence>
<keyword evidence="12 15" id="KW-0238">DNA-binding</keyword>
<dbReference type="AlphaFoldDB" id="A0A2U1D943"/>
<feature type="binding site" evidence="15">
    <location>
        <position position="17"/>
    </location>
    <ligand>
        <name>Mg(2+)</name>
        <dbReference type="ChEBI" id="CHEBI:18420"/>
    </ligand>
</feature>
<dbReference type="GO" id="GO:0000287">
    <property type="term" value="F:magnesium ion binding"/>
    <property type="evidence" value="ECO:0007669"/>
    <property type="project" value="UniProtKB-UniRule"/>
</dbReference>
<dbReference type="GO" id="GO:0006261">
    <property type="term" value="P:DNA-templated DNA replication"/>
    <property type="evidence" value="ECO:0007669"/>
    <property type="project" value="UniProtKB-UniRule"/>
</dbReference>
<evidence type="ECO:0000256" key="3">
    <source>
        <dbReference type="ARBA" id="ARBA00022457"/>
    </source>
</evidence>
<evidence type="ECO:0000256" key="12">
    <source>
        <dbReference type="ARBA" id="ARBA00023125"/>
    </source>
</evidence>
<dbReference type="Pfam" id="PF00817">
    <property type="entry name" value="IMS"/>
    <property type="match status" value="1"/>
</dbReference>
<dbReference type="EC" id="2.7.7.7" evidence="15"/>
<dbReference type="Gene3D" id="3.30.70.270">
    <property type="match status" value="2"/>
</dbReference>
<comment type="function">
    <text evidence="15">Poorly processive, error-prone DNA polymerase involved in untargeted mutagenesis. Copies undamaged DNA at stalled replication forks, which arise in vivo from mismatched or misaligned primer ends. These misaligned primers can be extended by PolIV. Exhibits no 3'-5' exonuclease (proofreading) activity. May be involved in translesional synthesis, in conjunction with the beta clamp from PolIII.</text>
</comment>
<keyword evidence="10 15" id="KW-0460">Magnesium</keyword>
<evidence type="ECO:0000256" key="10">
    <source>
        <dbReference type="ARBA" id="ARBA00022842"/>
    </source>
</evidence>
<keyword evidence="6 15" id="KW-0548">Nucleotidyltransferase</keyword>
<dbReference type="CDD" id="cd03586">
    <property type="entry name" value="PolY_Pol_IV_kappa"/>
    <property type="match status" value="1"/>
</dbReference>
<keyword evidence="3 15" id="KW-0515">Mutator protein</keyword>
<keyword evidence="18" id="KW-1185">Reference proteome</keyword>
<evidence type="ECO:0000256" key="1">
    <source>
        <dbReference type="ARBA" id="ARBA00004496"/>
    </source>
</evidence>
<dbReference type="PROSITE" id="PS50173">
    <property type="entry name" value="UMUC"/>
    <property type="match status" value="1"/>
</dbReference>
<dbReference type="Gene3D" id="1.10.150.20">
    <property type="entry name" value="5' to 3' exonuclease, C-terminal subdomain"/>
    <property type="match status" value="1"/>
</dbReference>
<feature type="domain" description="UmuC" evidence="16">
    <location>
        <begin position="13"/>
        <end position="194"/>
    </location>
</feature>
<dbReference type="SUPFAM" id="SSF100879">
    <property type="entry name" value="Lesion bypass DNA polymerase (Y-family), little finger domain"/>
    <property type="match status" value="1"/>
</dbReference>
<dbReference type="FunFam" id="3.30.1490.100:FF:000004">
    <property type="entry name" value="DNA polymerase IV"/>
    <property type="match status" value="1"/>
</dbReference>
<keyword evidence="9 15" id="KW-0227">DNA damage</keyword>
<dbReference type="Proteomes" id="UP000245433">
    <property type="component" value="Unassembled WGS sequence"/>
</dbReference>
<dbReference type="InterPro" id="IPR036775">
    <property type="entry name" value="DNA_pol_Y-fam_lit_finger_sf"/>
</dbReference>
<dbReference type="HAMAP" id="MF_01113">
    <property type="entry name" value="DNApol_IV"/>
    <property type="match status" value="1"/>
</dbReference>
<keyword evidence="4 15" id="KW-0963">Cytoplasm</keyword>
<feature type="binding site" evidence="15">
    <location>
        <position position="115"/>
    </location>
    <ligand>
        <name>Mg(2+)</name>
        <dbReference type="ChEBI" id="CHEBI:18420"/>
    </ligand>
</feature>
<dbReference type="InterPro" id="IPR050116">
    <property type="entry name" value="DNA_polymerase-Y"/>
</dbReference>
<evidence type="ECO:0000256" key="5">
    <source>
        <dbReference type="ARBA" id="ARBA00022679"/>
    </source>
</evidence>
<name>A0A2U1D943_9LACO</name>
<feature type="site" description="Substrate discrimination" evidence="15">
    <location>
        <position position="22"/>
    </location>
</feature>
<dbReference type="Pfam" id="PF11799">
    <property type="entry name" value="IMS_C"/>
    <property type="match status" value="1"/>
</dbReference>
<evidence type="ECO:0000256" key="14">
    <source>
        <dbReference type="ARBA" id="ARBA00049244"/>
    </source>
</evidence>
<dbReference type="GO" id="GO:0003887">
    <property type="term" value="F:DNA-directed DNA polymerase activity"/>
    <property type="evidence" value="ECO:0007669"/>
    <property type="project" value="UniProtKB-UniRule"/>
</dbReference>
<keyword evidence="13 15" id="KW-0234">DNA repair</keyword>
<dbReference type="GO" id="GO:0006281">
    <property type="term" value="P:DNA repair"/>
    <property type="evidence" value="ECO:0007669"/>
    <property type="project" value="UniProtKB-UniRule"/>
</dbReference>